<feature type="region of interest" description="Disordered" evidence="1">
    <location>
        <begin position="1"/>
        <end position="24"/>
    </location>
</feature>
<sequence length="52" mass="5854">MPLELRETQDWLRPGGPTCLRPDPPPLENTRALIGQAVQHVCALIRRHTTTP</sequence>
<dbReference type="AlphaFoldDB" id="A0A5K3FC47"/>
<dbReference type="WBParaSite" id="MCU_006982-RB">
    <property type="protein sequence ID" value="MCU_006982-RB"/>
    <property type="gene ID" value="MCU_006982"/>
</dbReference>
<name>A0A5K3FC47_MESCO</name>
<organism evidence="2">
    <name type="scientific">Mesocestoides corti</name>
    <name type="common">Flatworm</name>
    <dbReference type="NCBI Taxonomy" id="53468"/>
    <lineage>
        <taxon>Eukaryota</taxon>
        <taxon>Metazoa</taxon>
        <taxon>Spiralia</taxon>
        <taxon>Lophotrochozoa</taxon>
        <taxon>Platyhelminthes</taxon>
        <taxon>Cestoda</taxon>
        <taxon>Eucestoda</taxon>
        <taxon>Cyclophyllidea</taxon>
        <taxon>Mesocestoididae</taxon>
        <taxon>Mesocestoides</taxon>
    </lineage>
</organism>
<evidence type="ECO:0000256" key="1">
    <source>
        <dbReference type="SAM" id="MobiDB-lite"/>
    </source>
</evidence>
<proteinExistence type="predicted"/>
<protein>
    <submittedName>
        <fullName evidence="2">Transposase</fullName>
    </submittedName>
</protein>
<reference evidence="2" key="1">
    <citation type="submission" date="2019-11" db="UniProtKB">
        <authorList>
            <consortium name="WormBaseParasite"/>
        </authorList>
    </citation>
    <scope>IDENTIFICATION</scope>
</reference>
<evidence type="ECO:0000313" key="2">
    <source>
        <dbReference type="WBParaSite" id="MCU_006982-RB"/>
    </source>
</evidence>
<feature type="compositionally biased region" description="Basic and acidic residues" evidence="1">
    <location>
        <begin position="1"/>
        <end position="10"/>
    </location>
</feature>
<accession>A0A5K3FC47</accession>